<evidence type="ECO:0000313" key="4">
    <source>
        <dbReference type="Proteomes" id="UP000772434"/>
    </source>
</evidence>
<feature type="chain" id="PRO_5040516457" evidence="2">
    <location>
        <begin position="22"/>
        <end position="534"/>
    </location>
</feature>
<gene>
    <name evidence="3" type="ORF">BDP27DRAFT_1465069</name>
</gene>
<reference evidence="3" key="1">
    <citation type="submission" date="2020-11" db="EMBL/GenBank/DDBJ databases">
        <authorList>
            <consortium name="DOE Joint Genome Institute"/>
            <person name="Ahrendt S."/>
            <person name="Riley R."/>
            <person name="Andreopoulos W."/>
            <person name="Labutti K."/>
            <person name="Pangilinan J."/>
            <person name="Ruiz-Duenas F.J."/>
            <person name="Barrasa J.M."/>
            <person name="Sanchez-Garcia M."/>
            <person name="Camarero S."/>
            <person name="Miyauchi S."/>
            <person name="Serrano A."/>
            <person name="Linde D."/>
            <person name="Babiker R."/>
            <person name="Drula E."/>
            <person name="Ayuso-Fernandez I."/>
            <person name="Pacheco R."/>
            <person name="Padilla G."/>
            <person name="Ferreira P."/>
            <person name="Barriuso J."/>
            <person name="Kellner H."/>
            <person name="Castanera R."/>
            <person name="Alfaro M."/>
            <person name="Ramirez L."/>
            <person name="Pisabarro A.G."/>
            <person name="Kuo A."/>
            <person name="Tritt A."/>
            <person name="Lipzen A."/>
            <person name="He G."/>
            <person name="Yan M."/>
            <person name="Ng V."/>
            <person name="Cullen D."/>
            <person name="Martin F."/>
            <person name="Rosso M.-N."/>
            <person name="Henrissat B."/>
            <person name="Hibbett D."/>
            <person name="Martinez A.T."/>
            <person name="Grigoriev I.V."/>
        </authorList>
    </citation>
    <scope>NUCLEOTIDE SEQUENCE</scope>
    <source>
        <strain evidence="3">AH 40177</strain>
    </source>
</reference>
<keyword evidence="2" id="KW-0732">Signal</keyword>
<feature type="non-terminal residue" evidence="3">
    <location>
        <position position="1"/>
    </location>
</feature>
<feature type="compositionally biased region" description="Low complexity" evidence="1">
    <location>
        <begin position="493"/>
        <end position="506"/>
    </location>
</feature>
<feature type="region of interest" description="Disordered" evidence="1">
    <location>
        <begin position="471"/>
        <end position="534"/>
    </location>
</feature>
<protein>
    <submittedName>
        <fullName evidence="3">Uncharacterized protein</fullName>
    </submittedName>
</protein>
<evidence type="ECO:0000256" key="1">
    <source>
        <dbReference type="SAM" id="MobiDB-lite"/>
    </source>
</evidence>
<proteinExistence type="predicted"/>
<accession>A0A9P5PGU4</accession>
<feature type="region of interest" description="Disordered" evidence="1">
    <location>
        <begin position="270"/>
        <end position="306"/>
    </location>
</feature>
<keyword evidence="4" id="KW-1185">Reference proteome</keyword>
<dbReference type="AlphaFoldDB" id="A0A9P5PGU4"/>
<feature type="compositionally biased region" description="Basic and acidic residues" evidence="1">
    <location>
        <begin position="507"/>
        <end position="516"/>
    </location>
</feature>
<evidence type="ECO:0000256" key="2">
    <source>
        <dbReference type="SAM" id="SignalP"/>
    </source>
</evidence>
<dbReference type="EMBL" id="JADNRY010000109">
    <property type="protein sequence ID" value="KAF9065106.1"/>
    <property type="molecule type" value="Genomic_DNA"/>
</dbReference>
<evidence type="ECO:0000313" key="3">
    <source>
        <dbReference type="EMBL" id="KAF9065106.1"/>
    </source>
</evidence>
<feature type="signal peptide" evidence="2">
    <location>
        <begin position="1"/>
        <end position="21"/>
    </location>
</feature>
<dbReference type="Proteomes" id="UP000772434">
    <property type="component" value="Unassembled WGS sequence"/>
</dbReference>
<name>A0A9P5PGU4_9AGAR</name>
<organism evidence="3 4">
    <name type="scientific">Rhodocollybia butyracea</name>
    <dbReference type="NCBI Taxonomy" id="206335"/>
    <lineage>
        <taxon>Eukaryota</taxon>
        <taxon>Fungi</taxon>
        <taxon>Dikarya</taxon>
        <taxon>Basidiomycota</taxon>
        <taxon>Agaricomycotina</taxon>
        <taxon>Agaricomycetes</taxon>
        <taxon>Agaricomycetidae</taxon>
        <taxon>Agaricales</taxon>
        <taxon>Marasmiineae</taxon>
        <taxon>Omphalotaceae</taxon>
        <taxon>Rhodocollybia</taxon>
    </lineage>
</organism>
<feature type="compositionally biased region" description="Basic and acidic residues" evidence="1">
    <location>
        <begin position="277"/>
        <end position="288"/>
    </location>
</feature>
<sequence>IFPSCWFSSLFFLTLLPNCWFSSSQRSSFAAASSLVSLPNAAGLVLSLAFLPNTPLAHQYLIISLDAHNTTLAESHPLRGTRFPRVCCANAASAPSAPNASFGKIYMLLLSRLLTFFQNQSVIKVILLNDKTRQKADYFPGLVENRIRAFLMKIGQLKDELKAGVKLSYEPQGEPAQKYTDDVAERVSIEVIGGEFCRNGCYAYFVTRPTSPSKTVQVGAIIAKTEKSKPEKSVIHYIPDKAPASAYKVHYNIYSEFLDFLEETKPKGSTENWKWARSQEPHSADAPKPKRHKKAASVSGPSRANAGNTAQLAADAAPENMFYVTVFDANGKKEEKVLRPKHTHINKFIFDMWSKLGAGSKSDVMERIKHQNFELSINPPAYNFEERAQFRLISPKNTFCEEGCSGYVVSTACYPSITTRLGAIIRESPNPSVIDYIPSKQSKATPCIQAHYDGYIDFVTGPLMMKSRDWAETASGAPRSPTAMGPPAPVAPVAPATAAAPSSPKGKAAEDSDSGRHPSGWTPINKKMKTGHDP</sequence>
<comment type="caution">
    <text evidence="3">The sequence shown here is derived from an EMBL/GenBank/DDBJ whole genome shotgun (WGS) entry which is preliminary data.</text>
</comment>